<dbReference type="InterPro" id="IPR057666">
    <property type="entry name" value="DrpA_SLOG"/>
</dbReference>
<dbReference type="Proteomes" id="UP000714420">
    <property type="component" value="Unassembled WGS sequence"/>
</dbReference>
<dbReference type="EMBL" id="JABKKF010000001">
    <property type="protein sequence ID" value="NPD90825.1"/>
    <property type="molecule type" value="Genomic_DNA"/>
</dbReference>
<keyword evidence="4" id="KW-1185">Reference proteome</keyword>
<dbReference type="NCBIfam" id="TIGR00732">
    <property type="entry name" value="dprA"/>
    <property type="match status" value="1"/>
</dbReference>
<dbReference type="RefSeq" id="WP_172272134.1">
    <property type="nucleotide sequence ID" value="NZ_CASGMU010000001.1"/>
</dbReference>
<protein>
    <submittedName>
        <fullName evidence="3">DNA-protecting protein DprA</fullName>
    </submittedName>
</protein>
<evidence type="ECO:0000256" key="1">
    <source>
        <dbReference type="ARBA" id="ARBA00006525"/>
    </source>
</evidence>
<gene>
    <name evidence="3" type="primary">dprA</name>
    <name evidence="3" type="ORF">HPS56_00365</name>
</gene>
<proteinExistence type="inferred from homology"/>
<reference evidence="3 4" key="1">
    <citation type="submission" date="2020-05" db="EMBL/GenBank/DDBJ databases">
        <title>Distinct polysaccharide utilization as determinants for interspecies competition between intestinal Prevotella spp.</title>
        <authorList>
            <person name="Galvez E.J.C."/>
            <person name="Iljazovic A."/>
            <person name="Strowig T."/>
        </authorList>
    </citation>
    <scope>NUCLEOTIDE SEQUENCE [LARGE SCALE GENOMIC DNA]</scope>
    <source>
        <strain evidence="3 4">PMUR</strain>
    </source>
</reference>
<dbReference type="InterPro" id="IPR003488">
    <property type="entry name" value="DprA"/>
</dbReference>
<dbReference type="PANTHER" id="PTHR43022">
    <property type="entry name" value="PROTEIN SMF"/>
    <property type="match status" value="1"/>
</dbReference>
<dbReference type="SUPFAM" id="SSF102405">
    <property type="entry name" value="MCP/YpsA-like"/>
    <property type="match status" value="1"/>
</dbReference>
<dbReference type="PANTHER" id="PTHR43022:SF1">
    <property type="entry name" value="PROTEIN SMF"/>
    <property type="match status" value="1"/>
</dbReference>
<sequence>MNTSEKETFYAVALTRLSNFNFTTALALYRELGSAMAVYEHRNDISGVLPECSPRLVEGLKKWDEAFRRAETEIDYAGRNGISILTMSDSRYPWRLVECADAPLVLYYKGTADLNCTKVLSVVGTRKCTPYGCDLIRSLMAGLREYSHNILVVSGLAYGVDVISHRQAMENGYSTVGVLAHGLDTLYPSAHRETASAMVRNGGLLTEFMTMTNADKVNFVRRNRIVAGICDAVVVIESQERGGSLITADMAQGYGHDVFAYPGAVGVKTSEGCNNLIRDNKAALVTSAHDIVNALGWTDEITRGEAKQKGIERQLFVELDDDERKIADLLKSNNDLQANVISAKTGIVISNVISLLFRLEMKGVVKAYAGGTYHLLSL</sequence>
<comment type="caution">
    <text evidence="3">The sequence shown here is derived from an EMBL/GenBank/DDBJ whole genome shotgun (WGS) entry which is preliminary data.</text>
</comment>
<organism evidence="3 4">
    <name type="scientific">Xylanibacter muris</name>
    <dbReference type="NCBI Taxonomy" id="2736290"/>
    <lineage>
        <taxon>Bacteria</taxon>
        <taxon>Pseudomonadati</taxon>
        <taxon>Bacteroidota</taxon>
        <taxon>Bacteroidia</taxon>
        <taxon>Bacteroidales</taxon>
        <taxon>Prevotellaceae</taxon>
        <taxon>Xylanibacter</taxon>
    </lineage>
</organism>
<evidence type="ECO:0000313" key="3">
    <source>
        <dbReference type="EMBL" id="NPD90825.1"/>
    </source>
</evidence>
<evidence type="ECO:0000259" key="2">
    <source>
        <dbReference type="Pfam" id="PF02481"/>
    </source>
</evidence>
<comment type="similarity">
    <text evidence="1">Belongs to the DprA/Smf family.</text>
</comment>
<dbReference type="Pfam" id="PF02481">
    <property type="entry name" value="DNA_processg_A"/>
    <property type="match status" value="1"/>
</dbReference>
<name>A0ABX2AJF5_9BACT</name>
<dbReference type="Gene3D" id="3.40.50.450">
    <property type="match status" value="1"/>
</dbReference>
<feature type="domain" description="Smf/DprA SLOG" evidence="2">
    <location>
        <begin position="84"/>
        <end position="295"/>
    </location>
</feature>
<accession>A0ABX2AJF5</accession>
<evidence type="ECO:0000313" key="4">
    <source>
        <dbReference type="Proteomes" id="UP000714420"/>
    </source>
</evidence>